<evidence type="ECO:0000313" key="4">
    <source>
        <dbReference type="Proteomes" id="UP000291591"/>
    </source>
</evidence>
<dbReference type="EMBL" id="SHKL01000001">
    <property type="protein sequence ID" value="RZT87925.1"/>
    <property type="molecule type" value="Genomic_DNA"/>
</dbReference>
<accession>A0A4Q7V1C6</accession>
<feature type="compositionally biased region" description="Basic and acidic residues" evidence="1">
    <location>
        <begin position="31"/>
        <end position="47"/>
    </location>
</feature>
<feature type="region of interest" description="Disordered" evidence="1">
    <location>
        <begin position="1"/>
        <end position="62"/>
    </location>
</feature>
<keyword evidence="2" id="KW-0812">Transmembrane</keyword>
<gene>
    <name evidence="3" type="ORF">EV383_4857</name>
</gene>
<evidence type="ECO:0000256" key="1">
    <source>
        <dbReference type="SAM" id="MobiDB-lite"/>
    </source>
</evidence>
<keyword evidence="2" id="KW-0472">Membrane</keyword>
<name>A0A4Q7V1C6_PSEST</name>
<keyword evidence="4" id="KW-1185">Reference proteome</keyword>
<evidence type="ECO:0000313" key="3">
    <source>
        <dbReference type="EMBL" id="RZT87925.1"/>
    </source>
</evidence>
<feature type="transmembrane region" description="Helical" evidence="2">
    <location>
        <begin position="225"/>
        <end position="246"/>
    </location>
</feature>
<feature type="transmembrane region" description="Helical" evidence="2">
    <location>
        <begin position="68"/>
        <end position="90"/>
    </location>
</feature>
<proteinExistence type="predicted"/>
<protein>
    <submittedName>
        <fullName evidence="3">Capsular polysaccharide biosynthesis protein</fullName>
    </submittedName>
</protein>
<dbReference type="Proteomes" id="UP000291591">
    <property type="component" value="Unassembled WGS sequence"/>
</dbReference>
<organism evidence="3 4">
    <name type="scientific">Pseudonocardia sediminis</name>
    <dbReference type="NCBI Taxonomy" id="1397368"/>
    <lineage>
        <taxon>Bacteria</taxon>
        <taxon>Bacillati</taxon>
        <taxon>Actinomycetota</taxon>
        <taxon>Actinomycetes</taxon>
        <taxon>Pseudonocardiales</taxon>
        <taxon>Pseudonocardiaceae</taxon>
        <taxon>Pseudonocardia</taxon>
    </lineage>
</organism>
<dbReference type="AlphaFoldDB" id="A0A4Q7V1C6"/>
<sequence>MTNSNGTRKRNATAPPTPRDDASAAGQDGRVSTDRDAARTGSADRPRTPPAAPVGTDRRRPRRRWPRITAVAVVAGIVVAALVLGVTALLTPSYSGRVGLLALPTESSGSALLNQSGVSTSYGEVVNLAMPSISDLVTSPSLLEAVSSQVPGAPSADDLGSRIGVELLAGSGVARVSVTAENPELAGRLAEVVAAQVIRADLLAPAGTLRTLDAQAAVTQVSPDWSLATGLALIAGLVAALAAALAMRPFRARVPAGRAALEAVTAAGRAPVSVFDVDDPALLDRVGVLVRAADRPLRVLAAGPGVDDAVRGLRSDLAATGSVPRTGEKAVAPSVLIVVDRDAVRGDDVRGALTALPSAEPVLAVVLV</sequence>
<comment type="caution">
    <text evidence="3">The sequence shown here is derived from an EMBL/GenBank/DDBJ whole genome shotgun (WGS) entry which is preliminary data.</text>
</comment>
<evidence type="ECO:0000256" key="2">
    <source>
        <dbReference type="SAM" id="Phobius"/>
    </source>
</evidence>
<reference evidence="3 4" key="1">
    <citation type="submission" date="2019-02" db="EMBL/GenBank/DDBJ databases">
        <title>Sequencing the genomes of 1000 actinobacteria strains.</title>
        <authorList>
            <person name="Klenk H.-P."/>
        </authorList>
    </citation>
    <scope>NUCLEOTIDE SEQUENCE [LARGE SCALE GENOMIC DNA]</scope>
    <source>
        <strain evidence="3 4">DSM 45779</strain>
    </source>
</reference>
<keyword evidence="2" id="KW-1133">Transmembrane helix</keyword>